<evidence type="ECO:0000259" key="1">
    <source>
        <dbReference type="PROSITE" id="PS51462"/>
    </source>
</evidence>
<dbReference type="AlphaFoldDB" id="A0A7W9QF26"/>
<dbReference type="SUPFAM" id="SSF55811">
    <property type="entry name" value="Nudix"/>
    <property type="match status" value="1"/>
</dbReference>
<dbReference type="Proteomes" id="UP000588098">
    <property type="component" value="Unassembled WGS sequence"/>
</dbReference>
<reference evidence="2 3" key="1">
    <citation type="submission" date="2020-08" db="EMBL/GenBank/DDBJ databases">
        <title>Genomic Encyclopedia of Type Strains, Phase III (KMG-III): the genomes of soil and plant-associated and newly described type strains.</title>
        <authorList>
            <person name="Whitman W."/>
        </authorList>
    </citation>
    <scope>NUCLEOTIDE SEQUENCE [LARGE SCALE GENOMIC DNA]</scope>
    <source>
        <strain evidence="2 3">CECT 8305</strain>
    </source>
</reference>
<sequence>MSLAEGCSSTLKTSASALLQSQDMKTVLMLQARYGDKKWRLPGGRRTEGETLGQAAERCLLRETGLERHVWQALVLDSRTREAEPTKGEGLHVVFYGGFFTKEKGQPLILPESASDSYGAIALIRYDQLSDHCTPLTMRRVDHARRAQRLRQGIPLLTNGHYE</sequence>
<organism evidence="2 3">
    <name type="scientific">Streptomyces zagrosensis</name>
    <dbReference type="NCBI Taxonomy" id="1042984"/>
    <lineage>
        <taxon>Bacteria</taxon>
        <taxon>Bacillati</taxon>
        <taxon>Actinomycetota</taxon>
        <taxon>Actinomycetes</taxon>
        <taxon>Kitasatosporales</taxon>
        <taxon>Streptomycetaceae</taxon>
        <taxon>Streptomyces</taxon>
    </lineage>
</organism>
<keyword evidence="3" id="KW-1185">Reference proteome</keyword>
<proteinExistence type="predicted"/>
<accession>A0A7W9QF26</accession>
<feature type="domain" description="Nudix hydrolase" evidence="1">
    <location>
        <begin position="10"/>
        <end position="146"/>
    </location>
</feature>
<gene>
    <name evidence="2" type="ORF">FHS42_005885</name>
</gene>
<dbReference type="InterPro" id="IPR015797">
    <property type="entry name" value="NUDIX_hydrolase-like_dom_sf"/>
</dbReference>
<name>A0A7W9QF26_9ACTN</name>
<dbReference type="Pfam" id="PF00293">
    <property type="entry name" value="NUDIX"/>
    <property type="match status" value="1"/>
</dbReference>
<evidence type="ECO:0000313" key="2">
    <source>
        <dbReference type="EMBL" id="MBB5938794.1"/>
    </source>
</evidence>
<comment type="caution">
    <text evidence="2">The sequence shown here is derived from an EMBL/GenBank/DDBJ whole genome shotgun (WGS) entry which is preliminary data.</text>
</comment>
<dbReference type="Gene3D" id="3.90.79.10">
    <property type="entry name" value="Nucleoside Triphosphate Pyrophosphohydrolase"/>
    <property type="match status" value="1"/>
</dbReference>
<dbReference type="InterPro" id="IPR000086">
    <property type="entry name" value="NUDIX_hydrolase_dom"/>
</dbReference>
<evidence type="ECO:0000313" key="3">
    <source>
        <dbReference type="Proteomes" id="UP000588098"/>
    </source>
</evidence>
<dbReference type="EMBL" id="JACHJL010000019">
    <property type="protein sequence ID" value="MBB5938794.1"/>
    <property type="molecule type" value="Genomic_DNA"/>
</dbReference>
<protein>
    <submittedName>
        <fullName evidence="2">ADP-ribose pyrophosphatase YjhB (NUDIX family)</fullName>
    </submittedName>
</protein>
<dbReference type="PROSITE" id="PS51462">
    <property type="entry name" value="NUDIX"/>
    <property type="match status" value="1"/>
</dbReference>